<dbReference type="RefSeq" id="WP_089023946.1">
    <property type="nucleotide sequence ID" value="NZ_NIQC01000020.1"/>
</dbReference>
<evidence type="ECO:0000313" key="3">
    <source>
        <dbReference type="EMBL" id="OWZ83348.1"/>
    </source>
</evidence>
<name>A0A226BWC9_9FIRM</name>
<proteinExistence type="predicted"/>
<feature type="transmembrane region" description="Helical" evidence="2">
    <location>
        <begin position="7"/>
        <end position="27"/>
    </location>
</feature>
<organism evidence="3 4">
    <name type="scientific">Natranaerobius trueperi</name>
    <dbReference type="NCBI Taxonomy" id="759412"/>
    <lineage>
        <taxon>Bacteria</taxon>
        <taxon>Bacillati</taxon>
        <taxon>Bacillota</taxon>
        <taxon>Clostridia</taxon>
        <taxon>Natranaerobiales</taxon>
        <taxon>Natranaerobiaceae</taxon>
        <taxon>Natranaerobius</taxon>
    </lineage>
</organism>
<evidence type="ECO:0000313" key="4">
    <source>
        <dbReference type="Proteomes" id="UP000214588"/>
    </source>
</evidence>
<protein>
    <submittedName>
        <fullName evidence="3">Uncharacterized protein</fullName>
    </submittedName>
</protein>
<keyword evidence="2" id="KW-1133">Transmembrane helix</keyword>
<feature type="transmembrane region" description="Helical" evidence="2">
    <location>
        <begin position="397"/>
        <end position="418"/>
    </location>
</feature>
<dbReference type="EMBL" id="NIQC01000020">
    <property type="protein sequence ID" value="OWZ83348.1"/>
    <property type="molecule type" value="Genomic_DNA"/>
</dbReference>
<keyword evidence="1" id="KW-0175">Coiled coil</keyword>
<dbReference type="AlphaFoldDB" id="A0A226BWC9"/>
<comment type="caution">
    <text evidence="3">The sequence shown here is derived from an EMBL/GenBank/DDBJ whole genome shotgun (WGS) entry which is preliminary data.</text>
</comment>
<evidence type="ECO:0000256" key="1">
    <source>
        <dbReference type="SAM" id="Coils"/>
    </source>
</evidence>
<dbReference type="Proteomes" id="UP000214588">
    <property type="component" value="Unassembled WGS sequence"/>
</dbReference>
<evidence type="ECO:0000256" key="2">
    <source>
        <dbReference type="SAM" id="Phobius"/>
    </source>
</evidence>
<keyword evidence="2" id="KW-0472">Membrane</keyword>
<dbReference type="OrthoDB" id="2063805at2"/>
<feature type="coiled-coil region" evidence="1">
    <location>
        <begin position="353"/>
        <end position="380"/>
    </location>
</feature>
<keyword evidence="4" id="KW-1185">Reference proteome</keyword>
<gene>
    <name evidence="3" type="ORF">CDO51_09010</name>
</gene>
<sequence length="441" mass="51369">MFLIKEWKIISIVVLMFLVIGVGYHFVTLQDGYSSTDVLLKFENIHRGMYPDGISFNKNDLLDDEILTRSIENVDKDLTVSELRGHLEVEGVFPDDIKSRSDEAVDGYNPNEYRLNLYEGELLGLSQEEEFLLLENIVKEFEEKYQVHLSMDYPLPKSYRQNVEEVLQDDYPFVPLVLERQVETLIENAEHLKDIEPNFVSEELDLTFSDITYQLENLKDNNISNIRSIIQKHNLTNDPNKTLNRYESVLQELEHEISEKEERASYARDLLHQIEDGEYSPEGEEQEANIIEDLLRQDYFSETLERSLDEGVEAEALQAEFYYYQDIVTSLEEGDLLEGEEKEEITSDVDNEIEVVLNQMEDYREDIETMRRDMFSQNNDESVEIQDQRERGTSRSIIINLGLFGFIGAFFGVFSAVLKTHSKKFHKVVSVLTKEEGKDNE</sequence>
<feature type="coiled-coil region" evidence="1">
    <location>
        <begin position="243"/>
        <end position="270"/>
    </location>
</feature>
<keyword evidence="2" id="KW-0812">Transmembrane</keyword>
<reference evidence="3 4" key="1">
    <citation type="submission" date="2017-06" db="EMBL/GenBank/DDBJ databases">
        <title>Draft Genome Sequence of Natranaerobius trueperi halophilic, alkalithermophilic bacteria from soda lakes.</title>
        <authorList>
            <person name="Zhao B."/>
        </authorList>
    </citation>
    <scope>NUCLEOTIDE SEQUENCE [LARGE SCALE GENOMIC DNA]</scope>
    <source>
        <strain evidence="3 4">DSM 18760</strain>
    </source>
</reference>
<accession>A0A226BWC9</accession>